<evidence type="ECO:0000256" key="2">
    <source>
        <dbReference type="SAM" id="SignalP"/>
    </source>
</evidence>
<proteinExistence type="predicted"/>
<dbReference type="AlphaFoldDB" id="A0A8J9YS63"/>
<evidence type="ECO:0000313" key="3">
    <source>
        <dbReference type="EMBL" id="CAH1240296.1"/>
    </source>
</evidence>
<keyword evidence="4" id="KW-1185">Reference proteome</keyword>
<evidence type="ECO:0000256" key="1">
    <source>
        <dbReference type="SAM" id="MobiDB-lite"/>
    </source>
</evidence>
<organism evidence="3 4">
    <name type="scientific">Branchiostoma lanceolatum</name>
    <name type="common">Common lancelet</name>
    <name type="synonym">Amphioxus lanceolatum</name>
    <dbReference type="NCBI Taxonomy" id="7740"/>
    <lineage>
        <taxon>Eukaryota</taxon>
        <taxon>Metazoa</taxon>
        <taxon>Chordata</taxon>
        <taxon>Cephalochordata</taxon>
        <taxon>Leptocardii</taxon>
        <taxon>Amphioxiformes</taxon>
        <taxon>Branchiostomatidae</taxon>
        <taxon>Branchiostoma</taxon>
    </lineage>
</organism>
<name>A0A8J9YS63_BRALA</name>
<protein>
    <submittedName>
        <fullName evidence="3">Hypp5969 protein</fullName>
    </submittedName>
</protein>
<keyword evidence="2" id="KW-0732">Signal</keyword>
<gene>
    <name evidence="3" type="primary">Hypp5969</name>
    <name evidence="3" type="ORF">BLAG_LOCUS4292</name>
</gene>
<feature type="region of interest" description="Disordered" evidence="1">
    <location>
        <begin position="153"/>
        <end position="206"/>
    </location>
</feature>
<feature type="compositionally biased region" description="Basic residues" evidence="1">
    <location>
        <begin position="158"/>
        <end position="179"/>
    </location>
</feature>
<feature type="chain" id="PRO_5035459801" evidence="2">
    <location>
        <begin position="23"/>
        <end position="625"/>
    </location>
</feature>
<feature type="compositionally biased region" description="Basic and acidic residues" evidence="1">
    <location>
        <begin position="180"/>
        <end position="202"/>
    </location>
</feature>
<dbReference type="OrthoDB" id="10002722at2759"/>
<evidence type="ECO:0000313" key="4">
    <source>
        <dbReference type="Proteomes" id="UP000838412"/>
    </source>
</evidence>
<feature type="region of interest" description="Disordered" evidence="1">
    <location>
        <begin position="413"/>
        <end position="468"/>
    </location>
</feature>
<feature type="compositionally biased region" description="Basic residues" evidence="1">
    <location>
        <begin position="95"/>
        <end position="108"/>
    </location>
</feature>
<dbReference type="Proteomes" id="UP000838412">
    <property type="component" value="Chromosome 11"/>
</dbReference>
<accession>A0A8J9YS63</accession>
<feature type="region of interest" description="Disordered" evidence="1">
    <location>
        <begin position="491"/>
        <end position="519"/>
    </location>
</feature>
<feature type="region of interest" description="Disordered" evidence="1">
    <location>
        <begin position="81"/>
        <end position="115"/>
    </location>
</feature>
<feature type="compositionally biased region" description="Basic and acidic residues" evidence="1">
    <location>
        <begin position="441"/>
        <end position="450"/>
    </location>
</feature>
<feature type="signal peptide" evidence="2">
    <location>
        <begin position="1"/>
        <end position="22"/>
    </location>
</feature>
<feature type="compositionally biased region" description="Basic and acidic residues" evidence="1">
    <location>
        <begin position="459"/>
        <end position="468"/>
    </location>
</feature>
<sequence>MMARPALVIMVGLVITCLPVQSSVLPNSELGNADDLNAPEGANQRHKIKLAPAPVHVKLRRLPKEGEVVVVPKANKVHHLNKHGAHHSAHESVRPRHHRNHNRNRNLRQQKSNGKLHVQTERLNKHGSHPSVGHHANSTVHRDSTRIHQHLKNAEHRSTHHQKTAGHAPAGKRFHRQHKKTGDRIQSHQEANKPGTEGKRTESNAGNVMAEKYDELWSLIDGHHGRKNPLALLASDDEEHRSSVKVKKGKEAALGHRKKVVFASHALRHSKHGRLWQRLFRTIMPGIYGGKKTMTSIQMTFPPTRNAETITKVRAMNDHEDRKRKVLFQQFEKENTLSMKKRDQEKKLFEGRLRNLQNTRCKIRSLSPTKHEIGLAANEAWKKNNRRPATEFGPRRNAELLEKDKDEVLKEHRAESADHTHLLSPPETPPSGATETQHQGKQKDRKETFNDTRVSQESQKSHKPSERCEAIIHDVDGTSASTGPSNLCLPSIAPQTPPTTTRHKDHHQSKVAQEDPKTSVAPDLTAARLGEWLNKLSSTVDTSSEHTSHEAVKNSNHCDLDVSQNDAREWENVVGARRTRGRFYIHPATCEMMKPSNVVSRVEEMSGRAGILAWLGLDFEAILPS</sequence>
<dbReference type="EMBL" id="OV696696">
    <property type="protein sequence ID" value="CAH1240296.1"/>
    <property type="molecule type" value="Genomic_DNA"/>
</dbReference>
<reference evidence="3" key="1">
    <citation type="submission" date="2022-01" db="EMBL/GenBank/DDBJ databases">
        <authorList>
            <person name="Braso-Vives M."/>
        </authorList>
    </citation>
    <scope>NUCLEOTIDE SEQUENCE</scope>
</reference>